<evidence type="ECO:0000313" key="2">
    <source>
        <dbReference type="Proteomes" id="UP000009284"/>
    </source>
</evidence>
<accession>G4QCS9</accession>
<dbReference type="RefSeq" id="WP_014111107.1">
    <property type="nucleotide sequence ID" value="NC_016043.1"/>
</dbReference>
<sequence length="112" mass="12955">MWEIDNQNQTASKKGWLVFFKRERGGYKSSVITHPPVSQKEIYKQQESAEKAFKKANPRLDMLGNKYGYKEVKKTEHIHVKVTKNEKEAIQAQAKEAKKSVSAYILSKLNLE</sequence>
<keyword evidence="2" id="KW-1185">Reference proteome</keyword>
<dbReference type="KEGG" id="tas:TASI_0434"/>
<dbReference type="HOGENOM" id="CLU_2144648_0_0_4"/>
<dbReference type="EMBL" id="CP003059">
    <property type="protein sequence ID" value="AEP36209.1"/>
    <property type="molecule type" value="Genomic_DNA"/>
</dbReference>
<protein>
    <submittedName>
        <fullName evidence="1">Putative phage protein</fullName>
    </submittedName>
</protein>
<gene>
    <name evidence="1" type="ordered locus">TASI_0434</name>
</gene>
<name>G4QCS9_TAYAM</name>
<organism evidence="1 2">
    <name type="scientific">Taylorella asinigenitalis (strain MCE3)</name>
    <dbReference type="NCBI Taxonomy" id="1008459"/>
    <lineage>
        <taxon>Bacteria</taxon>
        <taxon>Pseudomonadati</taxon>
        <taxon>Pseudomonadota</taxon>
        <taxon>Betaproteobacteria</taxon>
        <taxon>Burkholderiales</taxon>
        <taxon>Alcaligenaceae</taxon>
        <taxon>Taylorella</taxon>
    </lineage>
</organism>
<reference key="1">
    <citation type="submission" date="2011-09" db="EMBL/GenBank/DDBJ databases">
        <title>Genomic characterization of the Taylorella genus.</title>
        <authorList>
            <person name="Hebert L."/>
            <person name="Moumen B."/>
            <person name="Pons N."/>
            <person name="Duquesne F."/>
            <person name="Breuil M.-F."/>
            <person name="Goux D."/>
            <person name="Batto J.-M."/>
            <person name="Renault P."/>
            <person name="Laugier C."/>
            <person name="Petry S."/>
        </authorList>
    </citation>
    <scope>NUCLEOTIDE SEQUENCE</scope>
    <source>
        <strain>MCE3</strain>
    </source>
</reference>
<evidence type="ECO:0000313" key="1">
    <source>
        <dbReference type="EMBL" id="AEP36209.1"/>
    </source>
</evidence>
<dbReference type="AlphaFoldDB" id="G4QCS9"/>
<reference evidence="1 2" key="2">
    <citation type="journal article" date="2012" name="PLoS ONE">
        <title>Genomic characterization of the taylorella genus.</title>
        <authorList>
            <person name="Hebert L."/>
            <person name="Moumen B."/>
            <person name="Pons N."/>
            <person name="Duquesne F."/>
            <person name="Breuil M.F."/>
            <person name="Goux D."/>
            <person name="Batto J.M."/>
            <person name="Laugier C."/>
            <person name="Renault P."/>
            <person name="Petry S."/>
        </authorList>
    </citation>
    <scope>NUCLEOTIDE SEQUENCE [LARGE SCALE GENOMIC DNA]</scope>
    <source>
        <strain evidence="1 2">MCE3</strain>
    </source>
</reference>
<proteinExistence type="predicted"/>
<dbReference type="STRING" id="1008459.TASI_0434"/>
<dbReference type="Pfam" id="PF21983">
    <property type="entry name" value="NikA-like"/>
    <property type="match status" value="1"/>
</dbReference>
<dbReference type="InterPro" id="IPR053842">
    <property type="entry name" value="NikA-like"/>
</dbReference>
<dbReference type="Proteomes" id="UP000009284">
    <property type="component" value="Chromosome"/>
</dbReference>